<comment type="caution">
    <text evidence="7">The sequence shown here is derived from an EMBL/GenBank/DDBJ whole genome shotgun (WGS) entry which is preliminary data.</text>
</comment>
<dbReference type="GO" id="GO:0017004">
    <property type="term" value="P:cytochrome complex assembly"/>
    <property type="evidence" value="ECO:0007669"/>
    <property type="project" value="UniProtKB-KW"/>
</dbReference>
<dbReference type="RefSeq" id="WP_179814462.1">
    <property type="nucleotide sequence ID" value="NZ_JACBZD010000001.1"/>
</dbReference>
<dbReference type="Proteomes" id="UP000567795">
    <property type="component" value="Unassembled WGS sequence"/>
</dbReference>
<evidence type="ECO:0000256" key="1">
    <source>
        <dbReference type="ARBA" id="ARBA00004196"/>
    </source>
</evidence>
<keyword evidence="8" id="KW-1185">Reference proteome</keyword>
<dbReference type="CDD" id="cd02966">
    <property type="entry name" value="TlpA_like_family"/>
    <property type="match status" value="1"/>
</dbReference>
<keyword evidence="4" id="KW-1015">Disulfide bond</keyword>
<proteinExistence type="predicted"/>
<dbReference type="InterPro" id="IPR017937">
    <property type="entry name" value="Thioredoxin_CS"/>
</dbReference>
<dbReference type="GO" id="GO:0030313">
    <property type="term" value="C:cell envelope"/>
    <property type="evidence" value="ECO:0007669"/>
    <property type="project" value="UniProtKB-SubCell"/>
</dbReference>
<comment type="subcellular location">
    <subcellularLocation>
        <location evidence="1">Cell envelope</location>
    </subcellularLocation>
</comment>
<evidence type="ECO:0000313" key="8">
    <source>
        <dbReference type="Proteomes" id="UP000567795"/>
    </source>
</evidence>
<protein>
    <submittedName>
        <fullName evidence="7">Peroxiredoxin</fullName>
    </submittedName>
</protein>
<dbReference type="GO" id="GO:0016491">
    <property type="term" value="F:oxidoreductase activity"/>
    <property type="evidence" value="ECO:0007669"/>
    <property type="project" value="InterPro"/>
</dbReference>
<feature type="domain" description="Thioredoxin" evidence="6">
    <location>
        <begin position="64"/>
        <end position="207"/>
    </location>
</feature>
<sequence length="210" mass="22558">MRTHRTGAPGRPRSRMVLPVMAVVVAGLVLSGCSSGDEDGGSGGSNEASTQYVAGTGEITALPVAERQQAPDISGTTLDGEEIALSDYRGEIVVLNVWGSWCGPCRTEAPHLQAVHEATQDRGVRFLGINTRDLDEVPARRFEETNGITYPSIYDPAGRLVLEFKGNLMPQAIPSTLIIDREGRIAVRALKALTEQELTDMIEPMLAEDA</sequence>
<evidence type="ECO:0000256" key="3">
    <source>
        <dbReference type="ARBA" id="ARBA00022968"/>
    </source>
</evidence>
<dbReference type="PROSITE" id="PS00194">
    <property type="entry name" value="THIOREDOXIN_1"/>
    <property type="match status" value="1"/>
</dbReference>
<keyword evidence="3" id="KW-0812">Transmembrane</keyword>
<dbReference type="GO" id="GO:0016209">
    <property type="term" value="F:antioxidant activity"/>
    <property type="evidence" value="ECO:0007669"/>
    <property type="project" value="InterPro"/>
</dbReference>
<dbReference type="InterPro" id="IPR000866">
    <property type="entry name" value="AhpC/TSA"/>
</dbReference>
<dbReference type="InterPro" id="IPR050553">
    <property type="entry name" value="Thioredoxin_ResA/DsbE_sf"/>
</dbReference>
<evidence type="ECO:0000256" key="5">
    <source>
        <dbReference type="ARBA" id="ARBA00023284"/>
    </source>
</evidence>
<evidence type="ECO:0000313" key="7">
    <source>
        <dbReference type="EMBL" id="NYI05781.1"/>
    </source>
</evidence>
<accession>A0A853A508</accession>
<dbReference type="Pfam" id="PF00578">
    <property type="entry name" value="AhpC-TSA"/>
    <property type="match status" value="1"/>
</dbReference>
<name>A0A853A508_9ACTN</name>
<dbReference type="Gene3D" id="3.40.30.10">
    <property type="entry name" value="Glutaredoxin"/>
    <property type="match status" value="1"/>
</dbReference>
<dbReference type="InterPro" id="IPR013766">
    <property type="entry name" value="Thioredoxin_domain"/>
</dbReference>
<keyword evidence="5" id="KW-0676">Redox-active center</keyword>
<dbReference type="PROSITE" id="PS51352">
    <property type="entry name" value="THIOREDOXIN_2"/>
    <property type="match status" value="1"/>
</dbReference>
<dbReference type="PANTHER" id="PTHR42852:SF6">
    <property type="entry name" value="THIOL:DISULFIDE INTERCHANGE PROTEIN DSBE"/>
    <property type="match status" value="1"/>
</dbReference>
<dbReference type="AlphaFoldDB" id="A0A853A508"/>
<dbReference type="InterPro" id="IPR036249">
    <property type="entry name" value="Thioredoxin-like_sf"/>
</dbReference>
<dbReference type="EMBL" id="JACBZD010000001">
    <property type="protein sequence ID" value="NYI05781.1"/>
    <property type="molecule type" value="Genomic_DNA"/>
</dbReference>
<evidence type="ECO:0000256" key="4">
    <source>
        <dbReference type="ARBA" id="ARBA00023157"/>
    </source>
</evidence>
<dbReference type="PANTHER" id="PTHR42852">
    <property type="entry name" value="THIOL:DISULFIDE INTERCHANGE PROTEIN DSBE"/>
    <property type="match status" value="1"/>
</dbReference>
<gene>
    <name evidence="7" type="ORF">FHU37_002724</name>
</gene>
<keyword evidence="2" id="KW-0201">Cytochrome c-type biogenesis</keyword>
<organism evidence="7 8">
    <name type="scientific">Allostreptomyces psammosilenae</name>
    <dbReference type="NCBI Taxonomy" id="1892865"/>
    <lineage>
        <taxon>Bacteria</taxon>
        <taxon>Bacillati</taxon>
        <taxon>Actinomycetota</taxon>
        <taxon>Actinomycetes</taxon>
        <taxon>Kitasatosporales</taxon>
        <taxon>Streptomycetaceae</taxon>
        <taxon>Allostreptomyces</taxon>
    </lineage>
</organism>
<dbReference type="SUPFAM" id="SSF52833">
    <property type="entry name" value="Thioredoxin-like"/>
    <property type="match status" value="1"/>
</dbReference>
<keyword evidence="3" id="KW-0735">Signal-anchor</keyword>
<reference evidence="7 8" key="1">
    <citation type="submission" date="2020-07" db="EMBL/GenBank/DDBJ databases">
        <title>Sequencing the genomes of 1000 actinobacteria strains.</title>
        <authorList>
            <person name="Klenk H.-P."/>
        </authorList>
    </citation>
    <scope>NUCLEOTIDE SEQUENCE [LARGE SCALE GENOMIC DNA]</scope>
    <source>
        <strain evidence="7 8">DSM 42178</strain>
    </source>
</reference>
<evidence type="ECO:0000259" key="6">
    <source>
        <dbReference type="PROSITE" id="PS51352"/>
    </source>
</evidence>
<evidence type="ECO:0000256" key="2">
    <source>
        <dbReference type="ARBA" id="ARBA00022748"/>
    </source>
</evidence>
<dbReference type="PROSITE" id="PS51257">
    <property type="entry name" value="PROKAR_LIPOPROTEIN"/>
    <property type="match status" value="1"/>
</dbReference>